<dbReference type="GO" id="GO:0008745">
    <property type="term" value="F:N-acetylmuramoyl-L-alanine amidase activity"/>
    <property type="evidence" value="ECO:0007669"/>
    <property type="project" value="UniProtKB-EC"/>
</dbReference>
<dbReference type="Gene3D" id="2.60.40.3500">
    <property type="match status" value="1"/>
</dbReference>
<dbReference type="Proteomes" id="UP001237156">
    <property type="component" value="Unassembled WGS sequence"/>
</dbReference>
<evidence type="ECO:0000256" key="6">
    <source>
        <dbReference type="ARBA" id="ARBA00022764"/>
    </source>
</evidence>
<dbReference type="RefSeq" id="WP_102282844.1">
    <property type="nucleotide sequence ID" value="NZ_JARVII010000001.1"/>
</dbReference>
<evidence type="ECO:0000313" key="14">
    <source>
        <dbReference type="Proteomes" id="UP001237156"/>
    </source>
</evidence>
<evidence type="ECO:0000313" key="13">
    <source>
        <dbReference type="EMBL" id="MDG9698312.1"/>
    </source>
</evidence>
<sequence>MQRRELLKKGSSLALLLGAPQLAQGAGIIAVRVWPAQDYTRVTIESDAPLKASHRTVEDPPRLAVDIDGLKLDAALQQLVGKVRSDDPNIAGVRVGQYTPDVVRLVFDLKRATEPQVFTLTPVAAYKYRLVFDLYPANPPDPMEMLLAQLGQGGAQPPIPAPPPGQPTPPATGVHVAQADEHDPLAELIARQTSKYREPGAPSTAVASADGIGIKPPPRPEPDRTVASAGAPGIRPPARGSAPSSRGGPRRMLLVAIDPGHGGEDPGATGPAGTNEKNVVLPIALYLRDRLNASTAGRYPLRAFLTREADYFVPLNTRVHKARSVGADLFISIHADAFTNPGARGGSVFALSERGASSNAARWLAQKENQADAVGGINIAAASRAPHLQRALLDMSTAAQITDSLKLGHALLREMDKVGHLHKKQVERAGFAVLRAPDIPSVLVETAFISNPEEERKLRTAAYQSRLADALLVGVRNYFAANPPLA</sequence>
<evidence type="ECO:0000256" key="8">
    <source>
        <dbReference type="ARBA" id="ARBA00023316"/>
    </source>
</evidence>
<feature type="region of interest" description="Disordered" evidence="10">
    <location>
        <begin position="256"/>
        <end position="275"/>
    </location>
</feature>
<evidence type="ECO:0000256" key="3">
    <source>
        <dbReference type="ARBA" id="ARBA00010860"/>
    </source>
</evidence>
<keyword evidence="6" id="KW-0574">Periplasm</keyword>
<gene>
    <name evidence="13" type="ORF">QB898_01015</name>
</gene>
<accession>A0AAW6RHZ3</accession>
<evidence type="ECO:0000259" key="12">
    <source>
        <dbReference type="SMART" id="SM00646"/>
    </source>
</evidence>
<feature type="chain" id="PRO_5043846237" description="N-acetylmuramoyl-L-alanine amidase AmiC" evidence="11">
    <location>
        <begin position="26"/>
        <end position="486"/>
    </location>
</feature>
<dbReference type="PANTHER" id="PTHR30404:SF0">
    <property type="entry name" value="N-ACETYLMURAMOYL-L-ALANINE AMIDASE AMIC"/>
    <property type="match status" value="1"/>
</dbReference>
<keyword evidence="14" id="KW-1185">Reference proteome</keyword>
<dbReference type="SUPFAM" id="SSF53187">
    <property type="entry name" value="Zn-dependent exopeptidases"/>
    <property type="match status" value="1"/>
</dbReference>
<feature type="region of interest" description="Disordered" evidence="10">
    <location>
        <begin position="196"/>
        <end position="250"/>
    </location>
</feature>
<organism evidence="13 14">
    <name type="scientific">Ottowia cancrivicina</name>
    <dbReference type="NCBI Taxonomy" id="3040346"/>
    <lineage>
        <taxon>Bacteria</taxon>
        <taxon>Pseudomonadati</taxon>
        <taxon>Pseudomonadota</taxon>
        <taxon>Betaproteobacteria</taxon>
        <taxon>Burkholderiales</taxon>
        <taxon>Comamonadaceae</taxon>
        <taxon>Ottowia</taxon>
    </lineage>
</organism>
<keyword evidence="8" id="KW-0961">Cell wall biogenesis/degradation</keyword>
<dbReference type="CDD" id="cd02696">
    <property type="entry name" value="MurNAc-LAA"/>
    <property type="match status" value="1"/>
</dbReference>
<dbReference type="InterPro" id="IPR021731">
    <property type="entry name" value="AMIN_dom"/>
</dbReference>
<dbReference type="SMART" id="SM00646">
    <property type="entry name" value="Ami_3"/>
    <property type="match status" value="1"/>
</dbReference>
<dbReference type="PANTHER" id="PTHR30404">
    <property type="entry name" value="N-ACETYLMURAMOYL-L-ALANINE AMIDASE"/>
    <property type="match status" value="1"/>
</dbReference>
<comment type="caution">
    <text evidence="13">The sequence shown here is derived from an EMBL/GenBank/DDBJ whole genome shotgun (WGS) entry which is preliminary data.</text>
</comment>
<evidence type="ECO:0000256" key="10">
    <source>
        <dbReference type="SAM" id="MobiDB-lite"/>
    </source>
</evidence>
<dbReference type="GO" id="GO:0009253">
    <property type="term" value="P:peptidoglycan catabolic process"/>
    <property type="evidence" value="ECO:0007669"/>
    <property type="project" value="InterPro"/>
</dbReference>
<evidence type="ECO:0000256" key="2">
    <source>
        <dbReference type="ARBA" id="ARBA00004418"/>
    </source>
</evidence>
<dbReference type="Gene3D" id="3.40.630.40">
    <property type="entry name" value="Zn-dependent exopeptidases"/>
    <property type="match status" value="1"/>
</dbReference>
<reference evidence="13 14" key="1">
    <citation type="submission" date="2023-04" db="EMBL/GenBank/DDBJ databases">
        <title>Ottowia paracancer sp. nov., isolated from human stomach.</title>
        <authorList>
            <person name="Song Y."/>
        </authorList>
    </citation>
    <scope>NUCLEOTIDE SEQUENCE [LARGE SCALE GENOMIC DNA]</scope>
    <source>
        <strain evidence="13 14">10c7w1</strain>
    </source>
</reference>
<evidence type="ECO:0000256" key="1">
    <source>
        <dbReference type="ARBA" id="ARBA00001561"/>
    </source>
</evidence>
<evidence type="ECO:0000256" key="4">
    <source>
        <dbReference type="ARBA" id="ARBA00011901"/>
    </source>
</evidence>
<dbReference type="Pfam" id="PF11741">
    <property type="entry name" value="AMIN"/>
    <property type="match status" value="1"/>
</dbReference>
<name>A0AAW6RHZ3_9BURK</name>
<proteinExistence type="inferred from homology"/>
<feature type="signal peptide" evidence="11">
    <location>
        <begin position="1"/>
        <end position="25"/>
    </location>
</feature>
<dbReference type="FunFam" id="3.40.630.40:FF:000001">
    <property type="entry name" value="N-acetylmuramoyl-L-alanine amidase"/>
    <property type="match status" value="1"/>
</dbReference>
<dbReference type="GO" id="GO:0030288">
    <property type="term" value="C:outer membrane-bounded periplasmic space"/>
    <property type="evidence" value="ECO:0007669"/>
    <property type="project" value="TreeGrafter"/>
</dbReference>
<dbReference type="GO" id="GO:0071555">
    <property type="term" value="P:cell wall organization"/>
    <property type="evidence" value="ECO:0007669"/>
    <property type="project" value="UniProtKB-KW"/>
</dbReference>
<keyword evidence="5 11" id="KW-0732">Signal</keyword>
<dbReference type="AlphaFoldDB" id="A0AAW6RHZ3"/>
<dbReference type="Pfam" id="PF01520">
    <property type="entry name" value="Amidase_3"/>
    <property type="match status" value="1"/>
</dbReference>
<dbReference type="InterPro" id="IPR002508">
    <property type="entry name" value="MurNAc-LAA_cat"/>
</dbReference>
<keyword evidence="7 13" id="KW-0378">Hydrolase</keyword>
<feature type="compositionally biased region" description="Pro residues" evidence="10">
    <location>
        <begin position="157"/>
        <end position="170"/>
    </location>
</feature>
<comment type="similarity">
    <text evidence="3">Belongs to the N-acetylmuramoyl-L-alanine amidase 3 family.</text>
</comment>
<dbReference type="EC" id="3.5.1.28" evidence="4"/>
<dbReference type="EMBL" id="JARVII010000001">
    <property type="protein sequence ID" value="MDG9698312.1"/>
    <property type="molecule type" value="Genomic_DNA"/>
</dbReference>
<comment type="catalytic activity">
    <reaction evidence="1">
        <text>Hydrolyzes the link between N-acetylmuramoyl residues and L-amino acid residues in certain cell-wall glycopeptides.</text>
        <dbReference type="EC" id="3.5.1.28"/>
    </reaction>
</comment>
<evidence type="ECO:0000256" key="7">
    <source>
        <dbReference type="ARBA" id="ARBA00022801"/>
    </source>
</evidence>
<evidence type="ECO:0000256" key="5">
    <source>
        <dbReference type="ARBA" id="ARBA00022729"/>
    </source>
</evidence>
<feature type="domain" description="MurNAc-LAA" evidence="12">
    <location>
        <begin position="319"/>
        <end position="476"/>
    </location>
</feature>
<protein>
    <recommendedName>
        <fullName evidence="9">N-acetylmuramoyl-L-alanine amidase AmiC</fullName>
        <ecNumber evidence="4">3.5.1.28</ecNumber>
    </recommendedName>
</protein>
<feature type="region of interest" description="Disordered" evidence="10">
    <location>
        <begin position="152"/>
        <end position="174"/>
    </location>
</feature>
<evidence type="ECO:0000256" key="11">
    <source>
        <dbReference type="SAM" id="SignalP"/>
    </source>
</evidence>
<dbReference type="InterPro" id="IPR050695">
    <property type="entry name" value="N-acetylmuramoyl_amidase_3"/>
</dbReference>
<evidence type="ECO:0000256" key="9">
    <source>
        <dbReference type="ARBA" id="ARBA00074581"/>
    </source>
</evidence>
<comment type="subcellular location">
    <subcellularLocation>
        <location evidence="2">Periplasm</location>
    </subcellularLocation>
</comment>